<organism evidence="2 3">
    <name type="scientific">Talaromyces atroroseus</name>
    <dbReference type="NCBI Taxonomy" id="1441469"/>
    <lineage>
        <taxon>Eukaryota</taxon>
        <taxon>Fungi</taxon>
        <taxon>Dikarya</taxon>
        <taxon>Ascomycota</taxon>
        <taxon>Pezizomycotina</taxon>
        <taxon>Eurotiomycetes</taxon>
        <taxon>Eurotiomycetidae</taxon>
        <taxon>Eurotiales</taxon>
        <taxon>Trichocomaceae</taxon>
        <taxon>Talaromyces</taxon>
        <taxon>Talaromyces sect. Trachyspermi</taxon>
    </lineage>
</organism>
<dbReference type="GeneID" id="31004604"/>
<dbReference type="RefSeq" id="XP_020120353.1">
    <property type="nucleotide sequence ID" value="XM_020267163.1"/>
</dbReference>
<name>A0A225AFV3_TALAT</name>
<feature type="region of interest" description="Disordered" evidence="1">
    <location>
        <begin position="28"/>
        <end position="59"/>
    </location>
</feature>
<gene>
    <name evidence="2" type="ORF">UA08_04849</name>
</gene>
<comment type="caution">
    <text evidence="2">The sequence shown here is derived from an EMBL/GenBank/DDBJ whole genome shotgun (WGS) entry which is preliminary data.</text>
</comment>
<evidence type="ECO:0000256" key="1">
    <source>
        <dbReference type="SAM" id="MobiDB-lite"/>
    </source>
</evidence>
<protein>
    <submittedName>
        <fullName evidence="2">Uncharacterized protein</fullName>
    </submittedName>
</protein>
<evidence type="ECO:0000313" key="3">
    <source>
        <dbReference type="Proteomes" id="UP000214365"/>
    </source>
</evidence>
<dbReference type="Proteomes" id="UP000214365">
    <property type="component" value="Unassembled WGS sequence"/>
</dbReference>
<reference evidence="2 3" key="1">
    <citation type="submission" date="2015-06" db="EMBL/GenBank/DDBJ databases">
        <title>Talaromyces atroroseus IBT 11181 draft genome.</title>
        <authorList>
            <person name="Rasmussen K.B."/>
            <person name="Rasmussen S."/>
            <person name="Petersen B."/>
            <person name="Sicheritz-Ponten T."/>
            <person name="Mortensen U.H."/>
            <person name="Thrane U."/>
        </authorList>
    </citation>
    <scope>NUCLEOTIDE SEQUENCE [LARGE SCALE GENOMIC DNA]</scope>
    <source>
        <strain evidence="2 3">IBT 11181</strain>
    </source>
</reference>
<dbReference type="EMBL" id="LFMY01000006">
    <property type="protein sequence ID" value="OKL60232.1"/>
    <property type="molecule type" value="Genomic_DNA"/>
</dbReference>
<dbReference type="AlphaFoldDB" id="A0A225AFV3"/>
<accession>A0A225AFV3</accession>
<sequence>MLHGNLGSPSATPPELETAKGLVSGVAQEVVVEPNTETSKEHASPVSADRSPYKVKEEPLRKPRKTKIIAIASALNFGHEVNEDKFRY</sequence>
<evidence type="ECO:0000313" key="2">
    <source>
        <dbReference type="EMBL" id="OKL60232.1"/>
    </source>
</evidence>
<keyword evidence="3" id="KW-1185">Reference proteome</keyword>
<proteinExistence type="predicted"/>